<dbReference type="SUPFAM" id="SSF57196">
    <property type="entry name" value="EGF/Laminin"/>
    <property type="match status" value="1"/>
</dbReference>
<dbReference type="Gene3D" id="2.10.25.10">
    <property type="entry name" value="Laminin"/>
    <property type="match status" value="1"/>
</dbReference>
<evidence type="ECO:0000256" key="1">
    <source>
        <dbReference type="ARBA" id="ARBA00022536"/>
    </source>
</evidence>
<proteinExistence type="predicted"/>
<dbReference type="InterPro" id="IPR051355">
    <property type="entry name" value="Notch/Slit_guidance"/>
</dbReference>
<evidence type="ECO:0000256" key="5">
    <source>
        <dbReference type="PROSITE-ProRule" id="PRU00076"/>
    </source>
</evidence>
<feature type="region of interest" description="Disordered" evidence="7">
    <location>
        <begin position="262"/>
        <end position="304"/>
    </location>
</feature>
<evidence type="ECO:0000256" key="4">
    <source>
        <dbReference type="ARBA" id="ARBA00023157"/>
    </source>
</evidence>
<feature type="compositionally biased region" description="Pro residues" evidence="7">
    <location>
        <begin position="273"/>
        <end position="283"/>
    </location>
</feature>
<sequence>MKLGHRSQKSGGNCAPSPCLQGGRCQDLGYTYRCLCPRGCTGRRCQLGKPEPRGVYISIGGGKDGGGSSNSGKGAINVINNQISVYGGDTKPCCSKPPCACQASRPAPVPVPVPAPEPVPVEVPVEVPPAPAEPVVVATEVPKPVVVTTPVPKVETPAPVVVTTAAPKVETPAPVVVTTAVPKVETPAPVVVTTEKPVVVTTPVPKVETPAPVVVTTAAPKVETPAPVVVTTEKPVVVTTPVPKVETPAPVVVTTAEPIIVTTKLPPTQKPETPAPEPEPEAPPAVEKVEAESQQSSSSSQVETQQVQLDCAKWQTWYGDMKKKLPAAQFQSIMNSCKPNTCRDAAFKETYPDMFTAVGCAAYLLSIKSQVQSQTQQVQLDCAKWQTWYGDMKKKLPAAQFQSIMNSCKPNTCRDAAFKETYPDMFKAVGCAAYLLSIKSQVQSQTQQVQLDCAKWQTWYADMKKKLPAAQFQSIMNSCKPNTCRDAAFKETYPDMFTAVGCAAYLLSIKSQVQSQTQQVQLDCAKWQTWYADMKKKLPAAQFQSIMNSCKPNTCRDAAFKETYPDMFKAVDCAAYLLSIKSQVQSQTQQVQLDCAKWQTWYSDMKKKLPAAQFQSIMNSCKPNTCRDAAFKETYPDMFKAVDCAAYLLSIKSQVQSQTQQVQLDCAKWQTWYADMKKKLPAAQFQSIMTSCKPNTCRDAAFKETYPDMFKAVDCAAYLLSIQSQVQSQTQQVQLDCAKWQTWYADMKKKLPAAQFQSIMNSCKQVQLDCAKWQTWYADMKKKLPAAQFQSIMNSCKPNTCRDAAFKETYPDMFKAVDCAAYLLSIKSQVQSQTQQVQLDCAKWQTWYADMKKKLPAAQFQSIMNSCKPNTCRDAAFKTTYPDMFGTLGCAAYLLSIQSQVQSQTQQVQLDCAKWQTWYGDMKKKLPAAQFQSIMNSCKPNTCRDAAFKTTYPDMFGTLGCAAYLQSISSQTQTSSSSKTLDCGAWKTWIQSMRKHPQFGQIMNACRPQICKAAAFKTGKPKLFETYCKGFASKTQTTSKTTSKSSSQTLDCGAWASWIGQLTKHPQFDTIMKTCSPVTCKDPAFEANELHSKYCTSKRSEVEEEEEVENMTFDLDSLTNERELTEADVAEEKMSRVRELLRLLKSSLD</sequence>
<comment type="caution">
    <text evidence="5">Lacks conserved residue(s) required for the propagation of feature annotation.</text>
</comment>
<dbReference type="Proteomes" id="UP000515135">
    <property type="component" value="Unplaced"/>
</dbReference>
<evidence type="ECO:0000256" key="6">
    <source>
        <dbReference type="SAM" id="Coils"/>
    </source>
</evidence>
<evidence type="ECO:0000313" key="10">
    <source>
        <dbReference type="RefSeq" id="XP_019646657.1"/>
    </source>
</evidence>
<dbReference type="PROSITE" id="PS00022">
    <property type="entry name" value="EGF_1"/>
    <property type="match status" value="1"/>
</dbReference>
<keyword evidence="6" id="KW-0175">Coiled coil</keyword>
<dbReference type="GO" id="GO:0007411">
    <property type="term" value="P:axon guidance"/>
    <property type="evidence" value="ECO:0007669"/>
    <property type="project" value="TreeGrafter"/>
</dbReference>
<feature type="disulfide bond" evidence="5">
    <location>
        <begin position="36"/>
        <end position="45"/>
    </location>
</feature>
<dbReference type="PANTHER" id="PTHR45836">
    <property type="entry name" value="SLIT HOMOLOG"/>
    <property type="match status" value="1"/>
</dbReference>
<dbReference type="OrthoDB" id="10064718at2759"/>
<accession>A0A6P5AUA5</accession>
<evidence type="ECO:0000256" key="3">
    <source>
        <dbReference type="ARBA" id="ARBA00022737"/>
    </source>
</evidence>
<feature type="domain" description="EGF-like" evidence="8">
    <location>
        <begin position="10"/>
        <end position="46"/>
    </location>
</feature>
<name>A0A6P5AUA5_BRABE</name>
<dbReference type="PANTHER" id="PTHR45836:SF8">
    <property type="entry name" value="TOLL-LIKE RECEPTOR 6"/>
    <property type="match status" value="1"/>
</dbReference>
<keyword evidence="9" id="KW-1185">Reference proteome</keyword>
<protein>
    <submittedName>
        <fullName evidence="10">Uncharacterized protein LOC109487129</fullName>
    </submittedName>
</protein>
<feature type="coiled-coil region" evidence="6">
    <location>
        <begin position="1101"/>
        <end position="1135"/>
    </location>
</feature>
<organism evidence="9 10">
    <name type="scientific">Branchiostoma belcheri</name>
    <name type="common">Amphioxus</name>
    <dbReference type="NCBI Taxonomy" id="7741"/>
    <lineage>
        <taxon>Eukaryota</taxon>
        <taxon>Metazoa</taxon>
        <taxon>Chordata</taxon>
        <taxon>Cephalochordata</taxon>
        <taxon>Leptocardii</taxon>
        <taxon>Amphioxiformes</taxon>
        <taxon>Branchiostomatidae</taxon>
        <taxon>Branchiostoma</taxon>
    </lineage>
</organism>
<evidence type="ECO:0000313" key="9">
    <source>
        <dbReference type="Proteomes" id="UP000515135"/>
    </source>
</evidence>
<keyword evidence="1 5" id="KW-0245">EGF-like domain</keyword>
<keyword evidence="3" id="KW-0677">Repeat</keyword>
<dbReference type="InterPro" id="IPR000742">
    <property type="entry name" value="EGF"/>
</dbReference>
<reference evidence="10" key="1">
    <citation type="submission" date="2025-08" db="UniProtKB">
        <authorList>
            <consortium name="RefSeq"/>
        </authorList>
    </citation>
    <scope>IDENTIFICATION</scope>
    <source>
        <tissue evidence="10">Gonad</tissue>
    </source>
</reference>
<dbReference type="PROSITE" id="PS00010">
    <property type="entry name" value="ASX_HYDROXYL"/>
    <property type="match status" value="1"/>
</dbReference>
<dbReference type="AlphaFoldDB" id="A0A6P5AUA5"/>
<dbReference type="GeneID" id="109487129"/>
<gene>
    <name evidence="10" type="primary">LOC109487129</name>
</gene>
<dbReference type="InterPro" id="IPR000152">
    <property type="entry name" value="EGF-type_Asp/Asn_hydroxyl_site"/>
</dbReference>
<evidence type="ECO:0000259" key="8">
    <source>
        <dbReference type="PROSITE" id="PS50026"/>
    </source>
</evidence>
<dbReference type="GO" id="GO:0008201">
    <property type="term" value="F:heparin binding"/>
    <property type="evidence" value="ECO:0007669"/>
    <property type="project" value="TreeGrafter"/>
</dbReference>
<dbReference type="PROSITE" id="PS50026">
    <property type="entry name" value="EGF_3"/>
    <property type="match status" value="1"/>
</dbReference>
<feature type="compositionally biased region" description="Low complexity" evidence="7">
    <location>
        <begin position="292"/>
        <end position="304"/>
    </location>
</feature>
<dbReference type="RefSeq" id="XP_019646657.1">
    <property type="nucleotide sequence ID" value="XM_019791098.1"/>
</dbReference>
<keyword evidence="4 5" id="KW-1015">Disulfide bond</keyword>
<dbReference type="GO" id="GO:0048495">
    <property type="term" value="F:Roundabout binding"/>
    <property type="evidence" value="ECO:0007669"/>
    <property type="project" value="TreeGrafter"/>
</dbReference>
<keyword evidence="2" id="KW-0732">Signal</keyword>
<evidence type="ECO:0000256" key="7">
    <source>
        <dbReference type="SAM" id="MobiDB-lite"/>
    </source>
</evidence>
<dbReference type="KEGG" id="bbel:109487129"/>
<evidence type="ECO:0000256" key="2">
    <source>
        <dbReference type="ARBA" id="ARBA00022729"/>
    </source>
</evidence>
<dbReference type="CDD" id="cd00054">
    <property type="entry name" value="EGF_CA"/>
    <property type="match status" value="1"/>
</dbReference>